<sequence>MNWAQATSLRQRGDYDNKIRIFKDDSELRRQWLIRNERIANIYQVKFEKHHMKRSENIQKSYEKIKEYDIFRFEKSKTDNILDYHNKRISFTQWQIKIMQNEIEKYYNDKE</sequence>
<protein>
    <submittedName>
        <fullName evidence="1">Uncharacterized protein</fullName>
    </submittedName>
</protein>
<organism evidence="1 2">
    <name type="scientific">Capnocytophaga bilenii</name>
    <dbReference type="NCBI Taxonomy" id="2819369"/>
    <lineage>
        <taxon>Bacteria</taxon>
        <taxon>Pseudomonadati</taxon>
        <taxon>Bacteroidota</taxon>
        <taxon>Flavobacteriia</taxon>
        <taxon>Flavobacteriales</taxon>
        <taxon>Flavobacteriaceae</taxon>
        <taxon>Capnocytophaga</taxon>
    </lineage>
</organism>
<gene>
    <name evidence="1" type="ORF">J4N46_04090</name>
</gene>
<comment type="caution">
    <text evidence="1">The sequence shown here is derived from an EMBL/GenBank/DDBJ whole genome shotgun (WGS) entry which is preliminary data.</text>
</comment>
<evidence type="ECO:0000313" key="1">
    <source>
        <dbReference type="EMBL" id="MBO1883625.1"/>
    </source>
</evidence>
<accession>A0ABS3PWD5</accession>
<dbReference type="Proteomes" id="UP000681610">
    <property type="component" value="Unassembled WGS sequence"/>
</dbReference>
<name>A0ABS3PWD5_9FLAO</name>
<evidence type="ECO:0000313" key="2">
    <source>
        <dbReference type="Proteomes" id="UP000681610"/>
    </source>
</evidence>
<keyword evidence="2" id="KW-1185">Reference proteome</keyword>
<dbReference type="RefSeq" id="WP_208058252.1">
    <property type="nucleotide sequence ID" value="NZ_JAGDYP010000002.1"/>
</dbReference>
<reference evidence="1 2" key="1">
    <citation type="submission" date="2021-03" db="EMBL/GenBank/DDBJ databases">
        <title>Isolation and description of Capnocytophaga bilenii sp. nov., a novel Capnocytophaga species, isolated from a gingivitis subject.</title>
        <authorList>
            <person name="Antezack A."/>
            <person name="Monnet-Corti V."/>
            <person name="La Scola B."/>
        </authorList>
    </citation>
    <scope>NUCLEOTIDE SEQUENCE [LARGE SCALE GENOMIC DNA]</scope>
    <source>
        <strain evidence="1 2">Marseille-Q4570</strain>
    </source>
</reference>
<dbReference type="EMBL" id="JAGDYP010000002">
    <property type="protein sequence ID" value="MBO1883625.1"/>
    <property type="molecule type" value="Genomic_DNA"/>
</dbReference>
<proteinExistence type="predicted"/>